<dbReference type="GO" id="GO:0003677">
    <property type="term" value="F:DNA binding"/>
    <property type="evidence" value="ECO:0007669"/>
    <property type="project" value="InterPro"/>
</dbReference>
<evidence type="ECO:0000313" key="3">
    <source>
        <dbReference type="EMBL" id="QNV38504.1"/>
    </source>
</evidence>
<dbReference type="AlphaFoldDB" id="A0A7H2BFQ8"/>
<dbReference type="InterPro" id="IPR001387">
    <property type="entry name" value="Cro/C1-type_HTH"/>
</dbReference>
<accession>A0A7H2BFQ8</accession>
<dbReference type="PANTHER" id="PTHR43236:SF1">
    <property type="entry name" value="BLL7220 PROTEIN"/>
    <property type="match status" value="1"/>
</dbReference>
<dbReference type="CDD" id="cd00093">
    <property type="entry name" value="HTH_XRE"/>
    <property type="match status" value="1"/>
</dbReference>
<gene>
    <name evidence="3" type="ORF">IDM49_04370</name>
</gene>
<dbReference type="GeneID" id="96623459"/>
<feature type="domain" description="HTH cro/C1-type" evidence="2">
    <location>
        <begin position="35"/>
        <end position="89"/>
    </location>
</feature>
<dbReference type="RefSeq" id="WP_190725157.1">
    <property type="nucleotide sequence ID" value="NZ_CP061539.1"/>
</dbReference>
<evidence type="ECO:0000256" key="1">
    <source>
        <dbReference type="ARBA" id="ARBA00007227"/>
    </source>
</evidence>
<dbReference type="PROSITE" id="PS50943">
    <property type="entry name" value="HTH_CROC1"/>
    <property type="match status" value="1"/>
</dbReference>
<dbReference type="SUPFAM" id="SSF47413">
    <property type="entry name" value="lambda repressor-like DNA-binding domains"/>
    <property type="match status" value="1"/>
</dbReference>
<comment type="similarity">
    <text evidence="1">Belongs to the short-chain fatty acyl-CoA assimilation regulator (ScfR) family.</text>
</comment>
<protein>
    <submittedName>
        <fullName evidence="3">ImmA/IrrE family metallo-endopeptidase</fullName>
    </submittedName>
</protein>
<dbReference type="Gene3D" id="1.10.260.40">
    <property type="entry name" value="lambda repressor-like DNA-binding domains"/>
    <property type="match status" value="1"/>
</dbReference>
<reference evidence="3 4" key="1">
    <citation type="submission" date="2020-09" db="EMBL/GenBank/DDBJ databases">
        <title>Investigation of environmental microbes.</title>
        <authorList>
            <person name="Ou Y."/>
            <person name="Kang Q."/>
        </authorList>
    </citation>
    <scope>NUCLEOTIDE SEQUENCE [LARGE SCALE GENOMIC DNA]</scope>
    <source>
        <strain evidence="3 4">KJZ-14</strain>
    </source>
</reference>
<dbReference type="Pfam" id="PF06114">
    <property type="entry name" value="Peptidase_M78"/>
    <property type="match status" value="1"/>
</dbReference>
<keyword evidence="4" id="KW-1185">Reference proteome</keyword>
<dbReference type="Pfam" id="PF13560">
    <property type="entry name" value="HTH_31"/>
    <property type="match status" value="1"/>
</dbReference>
<sequence>MNATVQLVSNPESTSPNLTLFQQASEELVAIPETVKKLRLRRGFTLESASAQIGKQKGWASKIENGNLALKGEDLERYAEILEVPVKLMTIDLPAVNAEGMMFRKYRTPMKTVSRLESEASVRLHVINRLLEISNQPGAPRFEQIAANTKEQIVEAAAQTRTRWGIPADTPIGNLAGHLEHDGILLSFLPIEIEKVTGVTYWHDELTPPLMMLTRQTIDSTKRFTMAHEFAHLVLDKHSAQLESPKDVEARADLFAGELLAPYEVVKEQFLALKTGDVDGLINLSHYWGLHPKSFVTRASLHGDISKDQASSWYKRLGGITKRRIENEIPAYPVVFKALGQITDFLETYHWNMASVLSEVYVRRNDFEQVVGVDNKLSQGAGRASMRLAVG</sequence>
<dbReference type="InterPro" id="IPR010982">
    <property type="entry name" value="Lambda_DNA-bd_dom_sf"/>
</dbReference>
<dbReference type="SMART" id="SM00530">
    <property type="entry name" value="HTH_XRE"/>
    <property type="match status" value="1"/>
</dbReference>
<dbReference type="EMBL" id="CP061539">
    <property type="protein sequence ID" value="QNV38504.1"/>
    <property type="molecule type" value="Genomic_DNA"/>
</dbReference>
<organism evidence="3 4">
    <name type="scientific">Rothia terrae</name>
    <dbReference type="NCBI Taxonomy" id="396015"/>
    <lineage>
        <taxon>Bacteria</taxon>
        <taxon>Bacillati</taxon>
        <taxon>Actinomycetota</taxon>
        <taxon>Actinomycetes</taxon>
        <taxon>Micrococcales</taxon>
        <taxon>Micrococcaceae</taxon>
        <taxon>Rothia</taxon>
    </lineage>
</organism>
<dbReference type="KEGG" id="rter:IDM49_04370"/>
<evidence type="ECO:0000313" key="4">
    <source>
        <dbReference type="Proteomes" id="UP000516404"/>
    </source>
</evidence>
<name>A0A7H2BFQ8_9MICC</name>
<dbReference type="Proteomes" id="UP000516404">
    <property type="component" value="Chromosome"/>
</dbReference>
<proteinExistence type="inferred from homology"/>
<dbReference type="Gene3D" id="1.10.10.2910">
    <property type="match status" value="1"/>
</dbReference>
<evidence type="ECO:0000259" key="2">
    <source>
        <dbReference type="PROSITE" id="PS50943"/>
    </source>
</evidence>
<dbReference type="PANTHER" id="PTHR43236">
    <property type="entry name" value="ANTITOXIN HIGA1"/>
    <property type="match status" value="1"/>
</dbReference>
<dbReference type="InterPro" id="IPR010359">
    <property type="entry name" value="IrrE_HExxH"/>
</dbReference>
<dbReference type="InterPro" id="IPR052345">
    <property type="entry name" value="Rad_response_metalloprotease"/>
</dbReference>